<dbReference type="PROSITE" id="PS51186">
    <property type="entry name" value="GNAT"/>
    <property type="match status" value="1"/>
</dbReference>
<proteinExistence type="predicted"/>
<evidence type="ECO:0000313" key="3">
    <source>
        <dbReference type="Proteomes" id="UP000523079"/>
    </source>
</evidence>
<feature type="domain" description="N-acetyltransferase" evidence="1">
    <location>
        <begin position="13"/>
        <end position="201"/>
    </location>
</feature>
<dbReference type="AlphaFoldDB" id="A0A7W3IQD1"/>
<evidence type="ECO:0000259" key="1">
    <source>
        <dbReference type="PROSITE" id="PS51186"/>
    </source>
</evidence>
<keyword evidence="3" id="KW-1185">Reference proteome</keyword>
<sequence length="202" mass="21997">MRPRFPTDHEPTIEVRPALGRFEDVVTLVGTRTPGAGACWCLSYRDSRIPNAERPDAVAALCDTEPGPGVLAYVDDVAAGWCSVAARSQYRRLLRSRTIPVLEDEPGGETWVAVCFVVRAGFRRHGLMDVLLDGAVDHAARHGAGAVEGYPVDLRPDERVDVISGYVGTTRLFARAGFTRAAATTAHSGGRERVVMRRVLDR</sequence>
<dbReference type="InterPro" id="IPR000182">
    <property type="entry name" value="GNAT_dom"/>
</dbReference>
<dbReference type="Proteomes" id="UP000523079">
    <property type="component" value="Unassembled WGS sequence"/>
</dbReference>
<name>A0A7W3IQD1_9ACTN</name>
<accession>A0A7W3IQD1</accession>
<dbReference type="Gene3D" id="3.40.630.30">
    <property type="match status" value="1"/>
</dbReference>
<comment type="caution">
    <text evidence="2">The sequence shown here is derived from an EMBL/GenBank/DDBJ whole genome shotgun (WGS) entry which is preliminary data.</text>
</comment>
<dbReference type="InterPro" id="IPR016181">
    <property type="entry name" value="Acyl_CoA_acyltransferase"/>
</dbReference>
<reference evidence="2 3" key="1">
    <citation type="submission" date="2020-07" db="EMBL/GenBank/DDBJ databases">
        <title>Sequencing the genomes of 1000 actinobacteria strains.</title>
        <authorList>
            <person name="Klenk H.-P."/>
        </authorList>
    </citation>
    <scope>NUCLEOTIDE SEQUENCE [LARGE SCALE GENOMIC DNA]</scope>
    <source>
        <strain evidence="2 3">DSM 100723</strain>
    </source>
</reference>
<dbReference type="SUPFAM" id="SSF55729">
    <property type="entry name" value="Acyl-CoA N-acyltransferases (Nat)"/>
    <property type="match status" value="1"/>
</dbReference>
<organism evidence="2 3">
    <name type="scientific">Microlunatus kandeliicorticis</name>
    <dbReference type="NCBI Taxonomy" id="1759536"/>
    <lineage>
        <taxon>Bacteria</taxon>
        <taxon>Bacillati</taxon>
        <taxon>Actinomycetota</taxon>
        <taxon>Actinomycetes</taxon>
        <taxon>Propionibacteriales</taxon>
        <taxon>Propionibacteriaceae</taxon>
        <taxon>Microlunatus</taxon>
    </lineage>
</organism>
<dbReference type="EMBL" id="JACGWT010000001">
    <property type="protein sequence ID" value="MBA8793313.1"/>
    <property type="molecule type" value="Genomic_DNA"/>
</dbReference>
<evidence type="ECO:0000313" key="2">
    <source>
        <dbReference type="EMBL" id="MBA8793313.1"/>
    </source>
</evidence>
<dbReference type="GO" id="GO:0016747">
    <property type="term" value="F:acyltransferase activity, transferring groups other than amino-acyl groups"/>
    <property type="evidence" value="ECO:0007669"/>
    <property type="project" value="InterPro"/>
</dbReference>
<dbReference type="Pfam" id="PF00583">
    <property type="entry name" value="Acetyltransf_1"/>
    <property type="match status" value="1"/>
</dbReference>
<keyword evidence="2" id="KW-0808">Transferase</keyword>
<protein>
    <submittedName>
        <fullName evidence="2">GNAT superfamily N-acetyltransferase</fullName>
    </submittedName>
</protein>
<gene>
    <name evidence="2" type="ORF">FHX74_000907</name>
</gene>
<dbReference type="RefSeq" id="WP_220483417.1">
    <property type="nucleotide sequence ID" value="NZ_JACGWT010000001.1"/>
</dbReference>